<keyword evidence="8" id="KW-0808">Transferase</keyword>
<dbReference type="CDD" id="cd00156">
    <property type="entry name" value="REC"/>
    <property type="match status" value="2"/>
</dbReference>
<dbReference type="InterPro" id="IPR036097">
    <property type="entry name" value="HisK_dim/P_sf"/>
</dbReference>
<evidence type="ECO:0000259" key="7">
    <source>
        <dbReference type="PROSITE" id="PS50110"/>
    </source>
</evidence>
<dbReference type="EC" id="2.7.13.3" evidence="2"/>
<dbReference type="Gene3D" id="1.10.287.130">
    <property type="match status" value="1"/>
</dbReference>
<feature type="modified residue" description="4-aspartylphosphate" evidence="4">
    <location>
        <position position="457"/>
    </location>
</feature>
<dbReference type="SMART" id="SM00387">
    <property type="entry name" value="HATPase_c"/>
    <property type="match status" value="1"/>
</dbReference>
<dbReference type="PANTHER" id="PTHR43547:SF2">
    <property type="entry name" value="HYBRID SIGNAL TRANSDUCTION HISTIDINE KINASE C"/>
    <property type="match status" value="1"/>
</dbReference>
<dbReference type="PRINTS" id="PR00344">
    <property type="entry name" value="BCTRLSENSOR"/>
</dbReference>
<evidence type="ECO:0000256" key="4">
    <source>
        <dbReference type="PROSITE-ProRule" id="PRU00169"/>
    </source>
</evidence>
<dbReference type="EMBL" id="AP019860">
    <property type="protein sequence ID" value="BBM85736.1"/>
    <property type="molecule type" value="Genomic_DNA"/>
</dbReference>
<dbReference type="InterPro" id="IPR005467">
    <property type="entry name" value="His_kinase_dom"/>
</dbReference>
<comment type="catalytic activity">
    <reaction evidence="1">
        <text>ATP + protein L-histidine = ADP + protein N-phospho-L-histidine.</text>
        <dbReference type="EC" id="2.7.13.3"/>
    </reaction>
</comment>
<dbReference type="InterPro" id="IPR011006">
    <property type="entry name" value="CheY-like_superfamily"/>
</dbReference>
<dbReference type="Gene3D" id="3.30.565.10">
    <property type="entry name" value="Histidine kinase-like ATPase, C-terminal domain"/>
    <property type="match status" value="1"/>
</dbReference>
<dbReference type="AlphaFoldDB" id="A0A5S9IQF1"/>
<feature type="domain" description="Response regulatory" evidence="7">
    <location>
        <begin position="408"/>
        <end position="522"/>
    </location>
</feature>
<gene>
    <name evidence="8" type="ORF">UABAM_04114</name>
</gene>
<dbReference type="SUPFAM" id="SSF55874">
    <property type="entry name" value="ATPase domain of HSP90 chaperone/DNA topoisomerase II/histidine kinase"/>
    <property type="match status" value="1"/>
</dbReference>
<reference evidence="8 9" key="1">
    <citation type="submission" date="2019-08" db="EMBL/GenBank/DDBJ databases">
        <title>Complete genome sequence of Candidatus Uab amorphum.</title>
        <authorList>
            <person name="Shiratori T."/>
            <person name="Suzuki S."/>
            <person name="Kakizawa Y."/>
            <person name="Ishida K."/>
        </authorList>
    </citation>
    <scope>NUCLEOTIDE SEQUENCE [LARGE SCALE GENOMIC DNA]</scope>
    <source>
        <strain evidence="8 9">SRT547</strain>
    </source>
</reference>
<evidence type="ECO:0000256" key="3">
    <source>
        <dbReference type="ARBA" id="ARBA00022553"/>
    </source>
</evidence>
<keyword evidence="3 4" id="KW-0597">Phosphoprotein</keyword>
<dbReference type="InterPro" id="IPR003594">
    <property type="entry name" value="HATPase_dom"/>
</dbReference>
<dbReference type="SUPFAM" id="SSF52172">
    <property type="entry name" value="CheY-like"/>
    <property type="match status" value="2"/>
</dbReference>
<dbReference type="Pfam" id="PF02518">
    <property type="entry name" value="HATPase_c"/>
    <property type="match status" value="1"/>
</dbReference>
<dbReference type="SUPFAM" id="SSF47384">
    <property type="entry name" value="Homodimeric domain of signal transducing histidine kinase"/>
    <property type="match status" value="1"/>
</dbReference>
<keyword evidence="9" id="KW-1185">Reference proteome</keyword>
<dbReference type="Gene3D" id="3.40.50.2300">
    <property type="match status" value="2"/>
</dbReference>
<dbReference type="RefSeq" id="WP_151969826.1">
    <property type="nucleotide sequence ID" value="NZ_AP019860.1"/>
</dbReference>
<dbReference type="InterPro" id="IPR001789">
    <property type="entry name" value="Sig_transdc_resp-reg_receiver"/>
</dbReference>
<name>A0A5S9IQF1_UABAM</name>
<dbReference type="PROSITE" id="PS50110">
    <property type="entry name" value="RESPONSE_REGULATORY"/>
    <property type="match status" value="2"/>
</dbReference>
<feature type="domain" description="Response regulatory" evidence="7">
    <location>
        <begin position="6"/>
        <end position="118"/>
    </location>
</feature>
<evidence type="ECO:0000256" key="1">
    <source>
        <dbReference type="ARBA" id="ARBA00000085"/>
    </source>
</evidence>
<evidence type="ECO:0000259" key="6">
    <source>
        <dbReference type="PROSITE" id="PS50109"/>
    </source>
</evidence>
<feature type="modified residue" description="4-aspartylphosphate" evidence="4">
    <location>
        <position position="53"/>
    </location>
</feature>
<evidence type="ECO:0000313" key="8">
    <source>
        <dbReference type="EMBL" id="BBM85736.1"/>
    </source>
</evidence>
<accession>A0A5S9IQF1</accession>
<feature type="domain" description="Histidine kinase" evidence="6">
    <location>
        <begin position="171"/>
        <end position="388"/>
    </location>
</feature>
<proteinExistence type="predicted"/>
<evidence type="ECO:0000256" key="5">
    <source>
        <dbReference type="SAM" id="Coils"/>
    </source>
</evidence>
<keyword evidence="5" id="KW-0175">Coiled coil</keyword>
<dbReference type="OrthoDB" id="260274at2"/>
<organism evidence="8 9">
    <name type="scientific">Uabimicrobium amorphum</name>
    <dbReference type="NCBI Taxonomy" id="2596890"/>
    <lineage>
        <taxon>Bacteria</taxon>
        <taxon>Pseudomonadati</taxon>
        <taxon>Planctomycetota</taxon>
        <taxon>Candidatus Uabimicrobiia</taxon>
        <taxon>Candidatus Uabimicrobiales</taxon>
        <taxon>Candidatus Uabimicrobiaceae</taxon>
        <taxon>Candidatus Uabimicrobium</taxon>
    </lineage>
</organism>
<dbReference type="SMART" id="SM00388">
    <property type="entry name" value="HisKA"/>
    <property type="match status" value="1"/>
</dbReference>
<dbReference type="PROSITE" id="PS50109">
    <property type="entry name" value="HIS_KIN"/>
    <property type="match status" value="1"/>
</dbReference>
<keyword evidence="8" id="KW-0418">Kinase</keyword>
<protein>
    <recommendedName>
        <fullName evidence="2">histidine kinase</fullName>
        <ecNumber evidence="2">2.7.13.3</ecNumber>
    </recommendedName>
</protein>
<dbReference type="InterPro" id="IPR036890">
    <property type="entry name" value="HATPase_C_sf"/>
</dbReference>
<dbReference type="PANTHER" id="PTHR43547">
    <property type="entry name" value="TWO-COMPONENT HISTIDINE KINASE"/>
    <property type="match status" value="1"/>
</dbReference>
<dbReference type="SMART" id="SM00448">
    <property type="entry name" value="REC"/>
    <property type="match status" value="2"/>
</dbReference>
<dbReference type="Pfam" id="PF00072">
    <property type="entry name" value="Response_reg"/>
    <property type="match status" value="2"/>
</dbReference>
<sequence length="525" mass="59230">MNERFNILIIDDSFDDRMLYNDFLKGNNIYEADSGSTGIDIYQNQTIDCVLLDYSLPGRNGLKVLNLLQEHDSHIPVIMLTGQGNEKIAVESMKNGAQDYLIKDEISKEILHKSVSNVVEKTTLKKQLAERATELESSNLRLEQALCELQKVQKKMVFRERMSALGEMACGIAHDFNNFLSPIHNFIELMLTGQPEILDDPEKTKKYLRLILKSTEDAADVVKRMNRFYMPSPGQYQQIDLQALLEEIKSLTRPRWKDQAQTQGKTIEFSFKIHNAPELYANRSELSELLINLIFNAIDAIADDGHINIQVYTNGDKVFFEINDNGNGMPENVKRQCFEPFFSTKKGRGSGLGLSMVYGIVQRHGGMIDIETKQGKGTKFTIGFMKKAVEVKETPEQEPTILPVNSLRILVVDDEELNQLAMTDLLENEGHTIKTASNGEEALNVFALGDFDLVITDLSMPRMSGDILAVKIKEQSPDTPLIMVTGFGDIISDISQKPQMVDCVLAKPLRIEDLRKAFRLVCNKL</sequence>
<evidence type="ECO:0000313" key="9">
    <source>
        <dbReference type="Proteomes" id="UP000326354"/>
    </source>
</evidence>
<evidence type="ECO:0000256" key="2">
    <source>
        <dbReference type="ARBA" id="ARBA00012438"/>
    </source>
</evidence>
<dbReference type="KEGG" id="uam:UABAM_04114"/>
<dbReference type="GO" id="GO:0000155">
    <property type="term" value="F:phosphorelay sensor kinase activity"/>
    <property type="evidence" value="ECO:0007669"/>
    <property type="project" value="InterPro"/>
</dbReference>
<dbReference type="Proteomes" id="UP000326354">
    <property type="component" value="Chromosome"/>
</dbReference>
<feature type="coiled-coil region" evidence="5">
    <location>
        <begin position="125"/>
        <end position="155"/>
    </location>
</feature>
<dbReference type="InterPro" id="IPR003661">
    <property type="entry name" value="HisK_dim/P_dom"/>
</dbReference>
<dbReference type="InterPro" id="IPR004358">
    <property type="entry name" value="Sig_transdc_His_kin-like_C"/>
</dbReference>